<dbReference type="Proteomes" id="UP000003157">
    <property type="component" value="Unassembled WGS sequence"/>
</dbReference>
<name>E7GAD3_9FIRM</name>
<comment type="caution">
    <text evidence="2">The sequence shown here is derived from an EMBL/GenBank/DDBJ whole genome shotgun (WGS) entry which is preliminary data.</text>
</comment>
<organism evidence="2 3">
    <name type="scientific">Coprobacillus cateniformis</name>
    <dbReference type="NCBI Taxonomy" id="100884"/>
    <lineage>
        <taxon>Bacteria</taxon>
        <taxon>Bacillati</taxon>
        <taxon>Bacillota</taxon>
        <taxon>Erysipelotrichia</taxon>
        <taxon>Erysipelotrichales</taxon>
        <taxon>Coprobacillaceae</taxon>
        <taxon>Coprobacillus</taxon>
    </lineage>
</organism>
<keyword evidence="1" id="KW-0472">Membrane</keyword>
<dbReference type="HOGENOM" id="CLU_1632568_0_0_9"/>
<evidence type="ECO:0000256" key="1">
    <source>
        <dbReference type="SAM" id="Phobius"/>
    </source>
</evidence>
<dbReference type="OrthoDB" id="1654088at2"/>
<protein>
    <recommendedName>
        <fullName evidence="4">DUF5590 domain-containing protein</fullName>
    </recommendedName>
</protein>
<dbReference type="RefSeq" id="WP_008788831.1">
    <property type="nucleotide sequence ID" value="NZ_AKCB01000003.1"/>
</dbReference>
<evidence type="ECO:0000313" key="2">
    <source>
        <dbReference type="EMBL" id="EFW05141.1"/>
    </source>
</evidence>
<dbReference type="EMBL" id="ADKX01000030">
    <property type="protein sequence ID" value="EFW05141.1"/>
    <property type="molecule type" value="Genomic_DNA"/>
</dbReference>
<accession>E7GAD3</accession>
<proteinExistence type="predicted"/>
<gene>
    <name evidence="2" type="ORF">HMPREF9488_01723</name>
</gene>
<dbReference type="AlphaFoldDB" id="E7GAD3"/>
<feature type="transmembrane region" description="Helical" evidence="1">
    <location>
        <begin position="5"/>
        <end position="26"/>
    </location>
</feature>
<evidence type="ECO:0008006" key="4">
    <source>
        <dbReference type="Google" id="ProtNLM"/>
    </source>
</evidence>
<reference evidence="2 3" key="1">
    <citation type="submission" date="2010-12" db="EMBL/GenBank/DDBJ databases">
        <title>The Genome Sequence of Coprobacillus sp. strain 29_1.</title>
        <authorList>
            <consortium name="The Broad Institute Genome Sequencing Platform"/>
            <person name="Earl A."/>
            <person name="Ward D."/>
            <person name="Feldgarden M."/>
            <person name="Gevers D."/>
            <person name="Daigneault M."/>
            <person name="Sibley C.D."/>
            <person name="White A."/>
            <person name="Strauss J."/>
            <person name="Allen-Vercoe E."/>
            <person name="Young S.K."/>
            <person name="Zeng Q."/>
            <person name="Gargeya S."/>
            <person name="Fitzgerald M."/>
            <person name="Haas B."/>
            <person name="Abouelleil A."/>
            <person name="Alvarado L."/>
            <person name="Arachchi H.M."/>
            <person name="Berlin A."/>
            <person name="Brown A."/>
            <person name="Chapman S.B."/>
            <person name="Chen Z."/>
            <person name="Dunbar C."/>
            <person name="Freedman E."/>
            <person name="Gearin G."/>
            <person name="Gellesch M."/>
            <person name="Goldberg J."/>
            <person name="Griggs A."/>
            <person name="Gujja S."/>
            <person name="Heilman E."/>
            <person name="Heiman D."/>
            <person name="Howarth C."/>
            <person name="Larson L."/>
            <person name="Lui A."/>
            <person name="MacDonald P.J.P."/>
            <person name="Mehta T."/>
            <person name="Montmayeur A."/>
            <person name="Murphy C."/>
            <person name="Neiman D."/>
            <person name="Pearson M."/>
            <person name="Priest M."/>
            <person name="Roberts A."/>
            <person name="Saif S."/>
            <person name="Shea T."/>
            <person name="Shenoy N."/>
            <person name="Sisk P."/>
            <person name="Stolte C."/>
            <person name="Sykes S."/>
            <person name="White J."/>
            <person name="Yandava C."/>
            <person name="Nusbaum C."/>
            <person name="Birren B."/>
        </authorList>
    </citation>
    <scope>NUCLEOTIDE SEQUENCE [LARGE SCALE GENOMIC DNA]</scope>
    <source>
        <strain evidence="2 3">29_1</strain>
    </source>
</reference>
<dbReference type="GeneID" id="78231321"/>
<keyword evidence="1" id="KW-0812">Transmembrane</keyword>
<dbReference type="STRING" id="100884.GCA_000269565_03565"/>
<dbReference type="eggNOG" id="ENOG50338Z8">
    <property type="taxonomic scope" value="Bacteria"/>
</dbReference>
<sequence length="161" mass="19367">MKKHLFRLSVIVLVIVLAVVSFYMLYVHVPYYNYHHGLDEIRNEICEKNNYEYLDYFNEYHGKETYYILKVKINDMEAYVAYNQKQELVDTYQGDIASQDVVKQAIATRYKEQKVQMNELDVAYENNKFVYYGKYQTKDTLWYVYYGLNDGEFVKMVKLGD</sequence>
<keyword evidence="3" id="KW-1185">Reference proteome</keyword>
<keyword evidence="1" id="KW-1133">Transmembrane helix</keyword>
<evidence type="ECO:0000313" key="3">
    <source>
        <dbReference type="Proteomes" id="UP000003157"/>
    </source>
</evidence>